<keyword evidence="5 9" id="KW-1133">Transmembrane helix</keyword>
<dbReference type="GO" id="GO:0005886">
    <property type="term" value="C:plasma membrane"/>
    <property type="evidence" value="ECO:0007669"/>
    <property type="project" value="UniProtKB-SubCell"/>
</dbReference>
<dbReference type="EMBL" id="CVLB01000001">
    <property type="protein sequence ID" value="CRF32899.1"/>
    <property type="molecule type" value="Genomic_DNA"/>
</dbReference>
<gene>
    <name evidence="9 10" type="primary">mscL</name>
    <name evidence="10" type="ORF">BRSU_1097</name>
</gene>
<dbReference type="RefSeq" id="WP_048594262.1">
    <property type="nucleotide sequence ID" value="NZ_CVLB01000001.1"/>
</dbReference>
<keyword evidence="2 9" id="KW-0813">Transport</keyword>
<dbReference type="Pfam" id="PF01741">
    <property type="entry name" value="MscL"/>
    <property type="match status" value="1"/>
</dbReference>
<organism evidence="10 11">
    <name type="scientific">Brachyspira suanatina</name>
    <dbReference type="NCBI Taxonomy" id="381802"/>
    <lineage>
        <taxon>Bacteria</taxon>
        <taxon>Pseudomonadati</taxon>
        <taxon>Spirochaetota</taxon>
        <taxon>Spirochaetia</taxon>
        <taxon>Brachyspirales</taxon>
        <taxon>Brachyspiraceae</taxon>
        <taxon>Brachyspira</taxon>
    </lineage>
</organism>
<reference evidence="11" key="1">
    <citation type="submission" date="2015-04" db="EMBL/GenBank/DDBJ databases">
        <authorList>
            <person name="Mushtaq Mamoona"/>
        </authorList>
    </citation>
    <scope>NUCLEOTIDE SEQUENCE [LARGE SCALE GENOMIC DNA]</scope>
    <source>
        <strain evidence="11">AN4859/03</strain>
    </source>
</reference>
<dbReference type="PANTHER" id="PTHR30266">
    <property type="entry name" value="MECHANOSENSITIVE CHANNEL MSCL"/>
    <property type="match status" value="1"/>
</dbReference>
<dbReference type="InterPro" id="IPR036019">
    <property type="entry name" value="MscL_channel"/>
</dbReference>
<keyword evidence="11" id="KW-1185">Reference proteome</keyword>
<evidence type="ECO:0000256" key="1">
    <source>
        <dbReference type="ARBA" id="ARBA00004141"/>
    </source>
</evidence>
<dbReference type="Proteomes" id="UP000043763">
    <property type="component" value="Unassembled WGS sequence"/>
</dbReference>
<keyword evidence="8 9" id="KW-0407">Ion channel</keyword>
<feature type="transmembrane region" description="Helical" evidence="9">
    <location>
        <begin position="12"/>
        <end position="32"/>
    </location>
</feature>
<evidence type="ECO:0000256" key="9">
    <source>
        <dbReference type="HAMAP-Rule" id="MF_00115"/>
    </source>
</evidence>
<dbReference type="AlphaFoldDB" id="A0A0G4K710"/>
<comment type="subcellular location">
    <subcellularLocation>
        <location evidence="9">Cell membrane</location>
        <topology evidence="9">Multi-pass membrane protein</topology>
    </subcellularLocation>
    <subcellularLocation>
        <location evidence="1">Membrane</location>
        <topology evidence="1">Multi-pass membrane protein</topology>
    </subcellularLocation>
</comment>
<keyword evidence="4 9" id="KW-0812">Transmembrane</keyword>
<evidence type="ECO:0000256" key="3">
    <source>
        <dbReference type="ARBA" id="ARBA00022475"/>
    </source>
</evidence>
<dbReference type="GO" id="GO:0008381">
    <property type="term" value="F:mechanosensitive monoatomic ion channel activity"/>
    <property type="evidence" value="ECO:0007669"/>
    <property type="project" value="UniProtKB-UniRule"/>
</dbReference>
<keyword evidence="7 9" id="KW-0472">Membrane</keyword>
<evidence type="ECO:0000256" key="5">
    <source>
        <dbReference type="ARBA" id="ARBA00022989"/>
    </source>
</evidence>
<feature type="transmembrane region" description="Helical" evidence="9">
    <location>
        <begin position="80"/>
        <end position="106"/>
    </location>
</feature>
<dbReference type="PRINTS" id="PR01264">
    <property type="entry name" value="MECHCHANNEL"/>
</dbReference>
<dbReference type="PANTHER" id="PTHR30266:SF2">
    <property type="entry name" value="LARGE-CONDUCTANCE MECHANOSENSITIVE CHANNEL"/>
    <property type="match status" value="1"/>
</dbReference>
<keyword evidence="6 9" id="KW-0406">Ion transport</keyword>
<comment type="subunit">
    <text evidence="9">Homopentamer.</text>
</comment>
<dbReference type="OrthoDB" id="9810350at2"/>
<feature type="transmembrane region" description="Helical" evidence="9">
    <location>
        <begin position="38"/>
        <end position="59"/>
    </location>
</feature>
<name>A0A0G4K710_9SPIR</name>
<dbReference type="SUPFAM" id="SSF81330">
    <property type="entry name" value="Gated mechanosensitive channel"/>
    <property type="match status" value="1"/>
</dbReference>
<dbReference type="HAMAP" id="MF_00115">
    <property type="entry name" value="MscL"/>
    <property type="match status" value="1"/>
</dbReference>
<evidence type="ECO:0000256" key="2">
    <source>
        <dbReference type="ARBA" id="ARBA00022448"/>
    </source>
</evidence>
<evidence type="ECO:0000256" key="4">
    <source>
        <dbReference type="ARBA" id="ARBA00022692"/>
    </source>
</evidence>
<dbReference type="InterPro" id="IPR037673">
    <property type="entry name" value="MSC/AndL"/>
</dbReference>
<proteinExistence type="inferred from homology"/>
<evidence type="ECO:0000256" key="7">
    <source>
        <dbReference type="ARBA" id="ARBA00023136"/>
    </source>
</evidence>
<evidence type="ECO:0000313" key="10">
    <source>
        <dbReference type="EMBL" id="CRF32899.1"/>
    </source>
</evidence>
<dbReference type="Gene3D" id="1.10.1200.120">
    <property type="entry name" value="Large-conductance mechanosensitive channel, MscL, domain 1"/>
    <property type="match status" value="1"/>
</dbReference>
<evidence type="ECO:0000313" key="11">
    <source>
        <dbReference type="Proteomes" id="UP000043763"/>
    </source>
</evidence>
<comment type="similarity">
    <text evidence="9">Belongs to the MscL family.</text>
</comment>
<evidence type="ECO:0000256" key="6">
    <source>
        <dbReference type="ARBA" id="ARBA00023065"/>
    </source>
</evidence>
<accession>A0A0G4K710</accession>
<protein>
    <recommendedName>
        <fullName evidence="9">Large-conductance mechanosensitive channel</fullName>
    </recommendedName>
</protein>
<sequence length="156" mass="17131">MIKEFKKFIMKGSILDMAVGLVIGAAFTKIVNSFVDDILMPPIGMILSGIDFSNIFIVIKKGADTLGTYNSIEAARNAGAVVIGVGMFINTIISFIITALSLFIIIKLFNKIQEKSTKKEKDDKELKEKVCPYCYSSININAVKCPHCTSDLVVKE</sequence>
<dbReference type="NCBIfam" id="TIGR00220">
    <property type="entry name" value="mscL"/>
    <property type="match status" value="1"/>
</dbReference>
<comment type="function">
    <text evidence="9">Channel that opens in response to stretch forces in the membrane lipid bilayer. May participate in the regulation of osmotic pressure changes within the cell.</text>
</comment>
<keyword evidence="3 9" id="KW-1003">Cell membrane</keyword>
<evidence type="ECO:0000256" key="8">
    <source>
        <dbReference type="ARBA" id="ARBA00023303"/>
    </source>
</evidence>
<dbReference type="InterPro" id="IPR001185">
    <property type="entry name" value="MS_channel"/>
</dbReference>